<evidence type="ECO:0000256" key="1">
    <source>
        <dbReference type="SAM" id="MobiDB-lite"/>
    </source>
</evidence>
<dbReference type="SUPFAM" id="SSF142433">
    <property type="entry name" value="CinA-like"/>
    <property type="match status" value="1"/>
</dbReference>
<organism evidence="3 4">
    <name type="scientific">Candidatus Abyssobacteria bacterium SURF_17</name>
    <dbReference type="NCBI Taxonomy" id="2093361"/>
    <lineage>
        <taxon>Bacteria</taxon>
        <taxon>Pseudomonadati</taxon>
        <taxon>Candidatus Hydrogenedentota</taxon>
        <taxon>Candidatus Abyssobacteria</taxon>
    </lineage>
</organism>
<comment type="caution">
    <text evidence="3">The sequence shown here is derived from an EMBL/GenBank/DDBJ whole genome shotgun (WGS) entry which is preliminary data.</text>
</comment>
<dbReference type="InterPro" id="IPR008136">
    <property type="entry name" value="CinA_C"/>
</dbReference>
<feature type="region of interest" description="Disordered" evidence="1">
    <location>
        <begin position="161"/>
        <end position="182"/>
    </location>
</feature>
<dbReference type="Pfam" id="PF02464">
    <property type="entry name" value="CinA"/>
    <property type="match status" value="1"/>
</dbReference>
<feature type="compositionally biased region" description="Basic and acidic residues" evidence="1">
    <location>
        <begin position="171"/>
        <end position="182"/>
    </location>
</feature>
<dbReference type="Gene3D" id="3.90.950.20">
    <property type="entry name" value="CinA-like"/>
    <property type="match status" value="1"/>
</dbReference>
<protein>
    <submittedName>
        <fullName evidence="3">CinA family protein</fullName>
    </submittedName>
</protein>
<dbReference type="InterPro" id="IPR036653">
    <property type="entry name" value="CinA-like_C"/>
</dbReference>
<dbReference type="AlphaFoldDB" id="A0A419F1U3"/>
<feature type="domain" description="CinA C-terminal" evidence="2">
    <location>
        <begin position="4"/>
        <end position="154"/>
    </location>
</feature>
<dbReference type="NCBIfam" id="TIGR00199">
    <property type="entry name" value="PncC_domain"/>
    <property type="match status" value="1"/>
</dbReference>
<reference evidence="3 4" key="1">
    <citation type="journal article" date="2017" name="ISME J.">
        <title>Energy and carbon metabolisms in a deep terrestrial subsurface fluid microbial community.</title>
        <authorList>
            <person name="Momper L."/>
            <person name="Jungbluth S.P."/>
            <person name="Lee M.D."/>
            <person name="Amend J.P."/>
        </authorList>
    </citation>
    <scope>NUCLEOTIDE SEQUENCE [LARGE SCALE GENOMIC DNA]</scope>
    <source>
        <strain evidence="3">SURF_17</strain>
    </source>
</reference>
<name>A0A419F1U3_9BACT</name>
<evidence type="ECO:0000313" key="4">
    <source>
        <dbReference type="Proteomes" id="UP000285961"/>
    </source>
</evidence>
<gene>
    <name evidence="3" type="ORF">C4532_06765</name>
</gene>
<evidence type="ECO:0000313" key="3">
    <source>
        <dbReference type="EMBL" id="RJP71995.1"/>
    </source>
</evidence>
<accession>A0A419F1U3</accession>
<proteinExistence type="predicted"/>
<sequence>MKPEREIGVVLKRLGLSLAVAESCTGGLISHRITNVPGSSNYFERGFVVYSNFSKTELLGVGQRTLERHGAVSKEVARQMALGARRAAGTDFATGVTGIAGPVSDESHKPVGLVYVAVCGPDGPVWVRKHHFKGTRLQIKKQSAHAALSLLLHLLGHWERTKTPGRQRRPQKGDSVGRRQTG</sequence>
<evidence type="ECO:0000259" key="2">
    <source>
        <dbReference type="Pfam" id="PF02464"/>
    </source>
</evidence>
<dbReference type="EMBL" id="QZKI01000052">
    <property type="protein sequence ID" value="RJP71995.1"/>
    <property type="molecule type" value="Genomic_DNA"/>
</dbReference>
<dbReference type="Proteomes" id="UP000285961">
    <property type="component" value="Unassembled WGS sequence"/>
</dbReference>